<proteinExistence type="predicted"/>
<evidence type="ECO:0000256" key="3">
    <source>
        <dbReference type="RuleBase" id="RU369004"/>
    </source>
</evidence>
<comment type="subcellular location">
    <subcellularLocation>
        <location evidence="3">Cytoplasm</location>
        <location evidence="3">Cytosol</location>
    </subcellularLocation>
    <subcellularLocation>
        <location evidence="3">Nucleus</location>
    </subcellularLocation>
</comment>
<dbReference type="GO" id="GO:0009927">
    <property type="term" value="F:histidine phosphotransfer kinase activity"/>
    <property type="evidence" value="ECO:0007669"/>
    <property type="project" value="UniProtKB-UniRule"/>
</dbReference>
<evidence type="ECO:0000256" key="1">
    <source>
        <dbReference type="ARBA" id="ARBA00022864"/>
    </source>
</evidence>
<dbReference type="InterPro" id="IPR008207">
    <property type="entry name" value="Sig_transdc_His_kin_Hpt_dom"/>
</dbReference>
<dbReference type="GO" id="GO:0005829">
    <property type="term" value="C:cytosol"/>
    <property type="evidence" value="ECO:0007669"/>
    <property type="project" value="UniProtKB-SubCell"/>
</dbReference>
<dbReference type="Proteomes" id="UP000077755">
    <property type="component" value="Chromosome 5"/>
</dbReference>
<reference evidence="5" key="1">
    <citation type="journal article" date="2016" name="Nat. Genet.">
        <title>A high-quality carrot genome assembly provides new insights into carotenoid accumulation and asterid genome evolution.</title>
        <authorList>
            <person name="Iorizzo M."/>
            <person name="Ellison S."/>
            <person name="Senalik D."/>
            <person name="Zeng P."/>
            <person name="Satapoomin P."/>
            <person name="Huang J."/>
            <person name="Bowman M."/>
            <person name="Iovene M."/>
            <person name="Sanseverino W."/>
            <person name="Cavagnaro P."/>
            <person name="Yildiz M."/>
            <person name="Macko-Podgorni A."/>
            <person name="Moranska E."/>
            <person name="Grzebelus E."/>
            <person name="Grzebelus D."/>
            <person name="Ashrafi H."/>
            <person name="Zheng Z."/>
            <person name="Cheng S."/>
            <person name="Spooner D."/>
            <person name="Van Deynze A."/>
            <person name="Simon P."/>
        </authorList>
    </citation>
    <scope>NUCLEOTIDE SEQUENCE</scope>
    <source>
        <tissue evidence="5">Leaf</tissue>
    </source>
</reference>
<dbReference type="GO" id="GO:0009736">
    <property type="term" value="P:cytokinin-activated signaling pathway"/>
    <property type="evidence" value="ECO:0007669"/>
    <property type="project" value="UniProtKB-KW"/>
</dbReference>
<evidence type="ECO:0000313" key="5">
    <source>
        <dbReference type="EMBL" id="WOH01009.1"/>
    </source>
</evidence>
<dbReference type="Pfam" id="PF01627">
    <property type="entry name" value="Hpt"/>
    <property type="match status" value="1"/>
</dbReference>
<dbReference type="PANTHER" id="PTHR28242:SF5">
    <property type="entry name" value="HISTIDINE-CONTAINING PHOSPHOTRANSFER PROTEIN 1"/>
    <property type="match status" value="1"/>
</dbReference>
<organism evidence="5 6">
    <name type="scientific">Daucus carota subsp. sativus</name>
    <name type="common">Carrot</name>
    <dbReference type="NCBI Taxonomy" id="79200"/>
    <lineage>
        <taxon>Eukaryota</taxon>
        <taxon>Viridiplantae</taxon>
        <taxon>Streptophyta</taxon>
        <taxon>Embryophyta</taxon>
        <taxon>Tracheophyta</taxon>
        <taxon>Spermatophyta</taxon>
        <taxon>Magnoliopsida</taxon>
        <taxon>eudicotyledons</taxon>
        <taxon>Gunneridae</taxon>
        <taxon>Pentapetalae</taxon>
        <taxon>asterids</taxon>
        <taxon>campanulids</taxon>
        <taxon>Apiales</taxon>
        <taxon>Apiaceae</taxon>
        <taxon>Apioideae</taxon>
        <taxon>Scandiceae</taxon>
        <taxon>Daucinae</taxon>
        <taxon>Daucus</taxon>
        <taxon>Daucus sect. Daucus</taxon>
    </lineage>
</organism>
<name>A0AAF1AZF0_DAUCS</name>
<comment type="function">
    <text evidence="3">Functions as a two-component phosphorelay mediators between cytokinin sensor histidine kinases and response regulators (B-type ARRs). Plays an important role in propagating cytokinin signal transduction.</text>
</comment>
<sequence>MDIVNQLQRQYVDFLSSLYCEGLQIQKLQDESNPDFVNEVVTLFFEDSEKLLHNLAIALDQQHVDYQKVDACVHQFKGSSSSTLYILQHSIHGTTGLFCVVFHYFVEVFHDNKGLYKQINASLWRIFRKQNIENSGKSLP</sequence>
<dbReference type="Gene3D" id="1.20.120.160">
    <property type="entry name" value="HPT domain"/>
    <property type="match status" value="1"/>
</dbReference>
<dbReference type="SUPFAM" id="SSF47226">
    <property type="entry name" value="Histidine-containing phosphotransfer domain, HPT domain"/>
    <property type="match status" value="1"/>
</dbReference>
<evidence type="ECO:0000256" key="2">
    <source>
        <dbReference type="ARBA" id="ARBA00023012"/>
    </source>
</evidence>
<gene>
    <name evidence="5" type="ORF">DCAR_0520387</name>
</gene>
<keyword evidence="1 3" id="KW-0932">Cytokinin signaling pathway</keyword>
<dbReference type="AlphaFoldDB" id="A0AAF1AZF0"/>
<dbReference type="GO" id="GO:0043424">
    <property type="term" value="F:protein histidine kinase binding"/>
    <property type="evidence" value="ECO:0007669"/>
    <property type="project" value="UniProtKB-UniRule"/>
</dbReference>
<comment type="domain">
    <text evidence="3">Histidine-containing phosphotransfer domain (HPt) contains an active histidine that mediates the phosphotransfer.</text>
</comment>
<protein>
    <recommendedName>
        <fullName evidence="3">Histidine-containing phosphotransfer protein</fullName>
    </recommendedName>
</protein>
<dbReference type="InterPro" id="IPR036641">
    <property type="entry name" value="HPT_dom_sf"/>
</dbReference>
<dbReference type="InterPro" id="IPR045871">
    <property type="entry name" value="AHP1-5/YPD1"/>
</dbReference>
<keyword evidence="2 3" id="KW-0902">Two-component regulatory system</keyword>
<dbReference type="GO" id="GO:0000160">
    <property type="term" value="P:phosphorelay signal transduction system"/>
    <property type="evidence" value="ECO:0007669"/>
    <property type="project" value="UniProtKB-UniRule"/>
</dbReference>
<keyword evidence="6" id="KW-1185">Reference proteome</keyword>
<evidence type="ECO:0000313" key="6">
    <source>
        <dbReference type="Proteomes" id="UP000077755"/>
    </source>
</evidence>
<dbReference type="EMBL" id="CP093347">
    <property type="protein sequence ID" value="WOH01009.1"/>
    <property type="molecule type" value="Genomic_DNA"/>
</dbReference>
<accession>A0AAF1AZF0</accession>
<dbReference type="GO" id="GO:0005634">
    <property type="term" value="C:nucleus"/>
    <property type="evidence" value="ECO:0007669"/>
    <property type="project" value="UniProtKB-SubCell"/>
</dbReference>
<reference evidence="5" key="2">
    <citation type="submission" date="2022-03" db="EMBL/GenBank/DDBJ databases">
        <title>Draft title - Genomic analysis of global carrot germplasm unveils the trajectory of domestication and the origin of high carotenoid orange carrot.</title>
        <authorList>
            <person name="Iorizzo M."/>
            <person name="Ellison S."/>
            <person name="Senalik D."/>
            <person name="Macko-Podgorni A."/>
            <person name="Grzebelus D."/>
            <person name="Bostan H."/>
            <person name="Rolling W."/>
            <person name="Curaba J."/>
            <person name="Simon P."/>
        </authorList>
    </citation>
    <scope>NUCLEOTIDE SEQUENCE</scope>
    <source>
        <tissue evidence="5">Leaf</tissue>
    </source>
</reference>
<evidence type="ECO:0000259" key="4">
    <source>
        <dbReference type="Pfam" id="PF01627"/>
    </source>
</evidence>
<dbReference type="PANTHER" id="PTHR28242">
    <property type="entry name" value="PHOSPHORELAY INTERMEDIATE PROTEIN YPD1"/>
    <property type="match status" value="1"/>
</dbReference>
<feature type="domain" description="HPt" evidence="4">
    <location>
        <begin position="39"/>
        <end position="82"/>
    </location>
</feature>